<evidence type="ECO:0000313" key="7">
    <source>
        <dbReference type="EMBL" id="RXW22922.1"/>
    </source>
</evidence>
<dbReference type="EMBL" id="SDEE01000057">
    <property type="protein sequence ID" value="RXW22922.1"/>
    <property type="molecule type" value="Genomic_DNA"/>
</dbReference>
<dbReference type="SUPFAM" id="SSF81411">
    <property type="entry name" value="Mitochondrial cytochrome c oxidase subunit VIa"/>
    <property type="match status" value="1"/>
</dbReference>
<comment type="subcellular location">
    <subcellularLocation>
        <location evidence="1">Mitochondrion inner membrane</location>
    </subcellularLocation>
</comment>
<protein>
    <submittedName>
        <fullName evidence="7">Uncharacterized protein</fullName>
    </submittedName>
</protein>
<accession>A0A4Q2DUD2</accession>
<dbReference type="GO" id="GO:0006123">
    <property type="term" value="P:mitochondrial electron transport, cytochrome c to oxygen"/>
    <property type="evidence" value="ECO:0007669"/>
    <property type="project" value="TreeGrafter"/>
</dbReference>
<dbReference type="OrthoDB" id="5947505at2759"/>
<evidence type="ECO:0000256" key="2">
    <source>
        <dbReference type="ARBA" id="ARBA00022792"/>
    </source>
</evidence>
<evidence type="ECO:0000256" key="6">
    <source>
        <dbReference type="RuleBase" id="RU004396"/>
    </source>
</evidence>
<dbReference type="InterPro" id="IPR036418">
    <property type="entry name" value="Cyt_c_oxidase_su6a_sf"/>
</dbReference>
<gene>
    <name evidence="7" type="ORF">EST38_g2929</name>
</gene>
<dbReference type="PANTHER" id="PTHR11504:SF0">
    <property type="entry name" value="CYTOCHROME C OXIDASE SUBUNIT"/>
    <property type="match status" value="1"/>
</dbReference>
<dbReference type="Pfam" id="PF02046">
    <property type="entry name" value="COX6A"/>
    <property type="match status" value="1"/>
</dbReference>
<evidence type="ECO:0000256" key="5">
    <source>
        <dbReference type="ARBA" id="ARBA00023136"/>
    </source>
</evidence>
<comment type="caution">
    <text evidence="7">The sequence shown here is derived from an EMBL/GenBank/DDBJ whole genome shotgun (WGS) entry which is preliminary data.</text>
</comment>
<evidence type="ECO:0000256" key="1">
    <source>
        <dbReference type="ARBA" id="ARBA00004273"/>
    </source>
</evidence>
<dbReference type="AlphaFoldDB" id="A0A4Q2DUD2"/>
<evidence type="ECO:0000256" key="3">
    <source>
        <dbReference type="ARBA" id="ARBA00022946"/>
    </source>
</evidence>
<keyword evidence="4" id="KW-0496">Mitochondrion</keyword>
<name>A0A4Q2DUD2_9AGAR</name>
<reference evidence="7 8" key="1">
    <citation type="submission" date="2019-01" db="EMBL/GenBank/DDBJ databases">
        <title>Draft genome sequence of Psathyrella aberdarensis IHI B618.</title>
        <authorList>
            <person name="Buettner E."/>
            <person name="Kellner H."/>
        </authorList>
    </citation>
    <scope>NUCLEOTIDE SEQUENCE [LARGE SCALE GENOMIC DNA]</scope>
    <source>
        <strain evidence="7 8">IHI B618</strain>
    </source>
</reference>
<organism evidence="7 8">
    <name type="scientific">Candolleomyces aberdarensis</name>
    <dbReference type="NCBI Taxonomy" id="2316362"/>
    <lineage>
        <taxon>Eukaryota</taxon>
        <taxon>Fungi</taxon>
        <taxon>Dikarya</taxon>
        <taxon>Basidiomycota</taxon>
        <taxon>Agaricomycotina</taxon>
        <taxon>Agaricomycetes</taxon>
        <taxon>Agaricomycetidae</taxon>
        <taxon>Agaricales</taxon>
        <taxon>Agaricineae</taxon>
        <taxon>Psathyrellaceae</taxon>
        <taxon>Candolleomyces</taxon>
    </lineage>
</organism>
<dbReference type="STRING" id="2316362.A0A4Q2DUD2"/>
<dbReference type="GO" id="GO:0030234">
    <property type="term" value="F:enzyme regulator activity"/>
    <property type="evidence" value="ECO:0007669"/>
    <property type="project" value="TreeGrafter"/>
</dbReference>
<comment type="similarity">
    <text evidence="6">Belongs to the cytochrome c oxidase subunit 6A family.</text>
</comment>
<evidence type="ECO:0000313" key="8">
    <source>
        <dbReference type="Proteomes" id="UP000290288"/>
    </source>
</evidence>
<dbReference type="Gene3D" id="4.10.95.10">
    <property type="entry name" value="Cytochrome c oxidase, subunit VIa"/>
    <property type="match status" value="1"/>
</dbReference>
<proteinExistence type="inferred from homology"/>
<keyword evidence="8" id="KW-1185">Reference proteome</keyword>
<dbReference type="Proteomes" id="UP000290288">
    <property type="component" value="Unassembled WGS sequence"/>
</dbReference>
<keyword evidence="2" id="KW-0999">Mitochondrion inner membrane</keyword>
<dbReference type="GO" id="GO:0005743">
    <property type="term" value="C:mitochondrial inner membrane"/>
    <property type="evidence" value="ECO:0007669"/>
    <property type="project" value="UniProtKB-SubCell"/>
</dbReference>
<dbReference type="InterPro" id="IPR001349">
    <property type="entry name" value="Cyt_c_oxidase_su6a"/>
</dbReference>
<dbReference type="PIRSF" id="PIRSF000277">
    <property type="entry name" value="COX6A1"/>
    <property type="match status" value="1"/>
</dbReference>
<sequence length="127" mass="14274">MSFAIRNALRTATRAAPRRARGFASENAALQAWQAEEKALAHHAAETTELWRKISYFVCLPGIAVCVAWVYNAEVAHAEHIEHIKHENGGELPETPAYDFLNRRGKPFPWGNNSLFFNSHANKDMDA</sequence>
<evidence type="ECO:0000256" key="4">
    <source>
        <dbReference type="ARBA" id="ARBA00023128"/>
    </source>
</evidence>
<dbReference type="PANTHER" id="PTHR11504">
    <property type="entry name" value="CYTOCHROME C OXIDASE POLYPEPTIDE VIA"/>
    <property type="match status" value="1"/>
</dbReference>
<keyword evidence="5" id="KW-0472">Membrane</keyword>
<keyword evidence="3" id="KW-0809">Transit peptide</keyword>